<gene>
    <name evidence="1" type="ORF">ACFSCY_24315</name>
</gene>
<accession>A0ABW4FPP0</accession>
<organism evidence="1 2">
    <name type="scientific">Pseudonocardia aurantiaca</name>
    <dbReference type="NCBI Taxonomy" id="75290"/>
    <lineage>
        <taxon>Bacteria</taxon>
        <taxon>Bacillati</taxon>
        <taxon>Actinomycetota</taxon>
        <taxon>Actinomycetes</taxon>
        <taxon>Pseudonocardiales</taxon>
        <taxon>Pseudonocardiaceae</taxon>
        <taxon>Pseudonocardia</taxon>
    </lineage>
</organism>
<dbReference type="EMBL" id="JBHUCP010000018">
    <property type="protein sequence ID" value="MFD1532555.1"/>
    <property type="molecule type" value="Genomic_DNA"/>
</dbReference>
<name>A0ABW4FPP0_9PSEU</name>
<dbReference type="RefSeq" id="WP_343986171.1">
    <property type="nucleotide sequence ID" value="NZ_BAAAJG010000027.1"/>
</dbReference>
<evidence type="ECO:0000313" key="1">
    <source>
        <dbReference type="EMBL" id="MFD1532555.1"/>
    </source>
</evidence>
<reference evidence="2" key="1">
    <citation type="journal article" date="2019" name="Int. J. Syst. Evol. Microbiol.">
        <title>The Global Catalogue of Microorganisms (GCM) 10K type strain sequencing project: providing services to taxonomists for standard genome sequencing and annotation.</title>
        <authorList>
            <consortium name="The Broad Institute Genomics Platform"/>
            <consortium name="The Broad Institute Genome Sequencing Center for Infectious Disease"/>
            <person name="Wu L."/>
            <person name="Ma J."/>
        </authorList>
    </citation>
    <scope>NUCLEOTIDE SEQUENCE [LARGE SCALE GENOMIC DNA]</scope>
    <source>
        <strain evidence="2">JCM 12165</strain>
    </source>
</reference>
<keyword evidence="2" id="KW-1185">Reference proteome</keyword>
<dbReference type="Proteomes" id="UP001597145">
    <property type="component" value="Unassembled WGS sequence"/>
</dbReference>
<proteinExistence type="predicted"/>
<protein>
    <submittedName>
        <fullName evidence="1">Uncharacterized protein</fullName>
    </submittedName>
</protein>
<evidence type="ECO:0000313" key="2">
    <source>
        <dbReference type="Proteomes" id="UP001597145"/>
    </source>
</evidence>
<comment type="caution">
    <text evidence="1">The sequence shown here is derived from an EMBL/GenBank/DDBJ whole genome shotgun (WGS) entry which is preliminary data.</text>
</comment>
<sequence>MDLLGLLAIADHVIALQAQSEAVLCPCGSSDEALTRKAEGLAEEYYALWSRSLSFAPHAGPGSLERMLSALVERHYQLLQVTLRLGLPASQTARSDQRLAELRSAAAELRPLRDELNLWILARTPAG</sequence>